<comment type="caution">
    <text evidence="5">The sequence shown here is derived from an EMBL/GenBank/DDBJ whole genome shotgun (WGS) entry which is preliminary data.</text>
</comment>
<dbReference type="Gene3D" id="3.90.226.10">
    <property type="entry name" value="2-enoyl-CoA Hydratase, Chain A, domain 1"/>
    <property type="match status" value="1"/>
</dbReference>
<dbReference type="InterPro" id="IPR045004">
    <property type="entry name" value="ECH_dom"/>
</dbReference>
<reference evidence="6" key="1">
    <citation type="journal article" date="2019" name="Int. J. Syst. Evol. Microbiol.">
        <title>The Global Catalogue of Microorganisms (GCM) 10K type strain sequencing project: providing services to taxonomists for standard genome sequencing and annotation.</title>
        <authorList>
            <consortium name="The Broad Institute Genomics Platform"/>
            <consortium name="The Broad Institute Genome Sequencing Center for Infectious Disease"/>
            <person name="Wu L."/>
            <person name="Ma J."/>
        </authorList>
    </citation>
    <scope>NUCLEOTIDE SEQUENCE [LARGE SCALE GENOMIC DNA]</scope>
    <source>
        <strain evidence="6">JCM 16914</strain>
    </source>
</reference>
<dbReference type="NCBIfam" id="NF004127">
    <property type="entry name" value="PRK05617.1"/>
    <property type="match status" value="1"/>
</dbReference>
<evidence type="ECO:0000313" key="5">
    <source>
        <dbReference type="EMBL" id="GAA3894256.1"/>
    </source>
</evidence>
<proteinExistence type="predicted"/>
<comment type="catalytic activity">
    <reaction evidence="1">
        <text>3-hydroxy-2-methylpropanoyl-CoA + H2O = 3-hydroxy-2-methylpropanoate + CoA + H(+)</text>
        <dbReference type="Rhea" id="RHEA:20888"/>
        <dbReference type="ChEBI" id="CHEBI:11805"/>
        <dbReference type="ChEBI" id="CHEBI:15377"/>
        <dbReference type="ChEBI" id="CHEBI:15378"/>
        <dbReference type="ChEBI" id="CHEBI:57287"/>
        <dbReference type="ChEBI" id="CHEBI:57340"/>
        <dbReference type="EC" id="3.1.2.4"/>
    </reaction>
</comment>
<gene>
    <name evidence="5" type="ORF">GCM10022228_01790</name>
</gene>
<dbReference type="RefSeq" id="WP_344701365.1">
    <property type="nucleotide sequence ID" value="NZ_BAAAZT010000009.1"/>
</dbReference>
<dbReference type="InterPro" id="IPR032259">
    <property type="entry name" value="HIBYL-CoA-H"/>
</dbReference>
<dbReference type="EMBL" id="BAAAZT010000009">
    <property type="protein sequence ID" value="GAA3894256.1"/>
    <property type="molecule type" value="Genomic_DNA"/>
</dbReference>
<dbReference type="Proteomes" id="UP001500133">
    <property type="component" value="Unassembled WGS sequence"/>
</dbReference>
<dbReference type="PANTHER" id="PTHR43176:SF3">
    <property type="entry name" value="3-HYDROXYISOBUTYRYL-COA HYDROLASE, MITOCHONDRIAL"/>
    <property type="match status" value="1"/>
</dbReference>
<evidence type="ECO:0000256" key="2">
    <source>
        <dbReference type="ARBA" id="ARBA00011915"/>
    </source>
</evidence>
<accession>A0ABP7L568</accession>
<dbReference type="Pfam" id="PF16113">
    <property type="entry name" value="ECH_2"/>
    <property type="match status" value="1"/>
</dbReference>
<dbReference type="InterPro" id="IPR029045">
    <property type="entry name" value="ClpP/crotonase-like_dom_sf"/>
</dbReference>
<sequence length="383" mass="41748">MNDVLFIEHPTLDGHSVGEIRLDAERTLNALTLDMIEAMLARLAAWQDDPDLVAVVLCGAGEKAFCAGADVVALYRAITAPEELSAAALHQAPDFAERYFAREYRLDYALHTYAKPVIVWGSGIVMGGGMGLLSGGSHRVVTETSTLAMPEVTIGLYPDVAASWFLNHLPRSMGRFLALTGSRLNACDACRLGFADRMLASDTRDTMIQRLMEAEWRTATRALDAHGVVNGVLRGLEREAGRAGLFDAMPMPAVAQAGHVRTLMDHDTVEQQVAAIVDDTSDDAWLVRARQTLAEGSPLSIKLIAAQLERTRYMSLAQVLRAELALSVQCCRQGDLAEGVRALLVDKDRNPQFRYARLSEVEPAFVEGMLVDPFAENPLADLV</sequence>
<organism evidence="5 6">
    <name type="scientific">Halomonas cibimaris</name>
    <dbReference type="NCBI Taxonomy" id="657012"/>
    <lineage>
        <taxon>Bacteria</taxon>
        <taxon>Pseudomonadati</taxon>
        <taxon>Pseudomonadota</taxon>
        <taxon>Gammaproteobacteria</taxon>
        <taxon>Oceanospirillales</taxon>
        <taxon>Halomonadaceae</taxon>
        <taxon>Halomonas</taxon>
    </lineage>
</organism>
<dbReference type="PANTHER" id="PTHR43176">
    <property type="entry name" value="3-HYDROXYISOBUTYRYL-COA HYDROLASE-RELATED"/>
    <property type="match status" value="1"/>
</dbReference>
<dbReference type="EC" id="3.1.2.4" evidence="2"/>
<keyword evidence="3" id="KW-0378">Hydrolase</keyword>
<feature type="domain" description="Enoyl-CoA hydratase/isomerase" evidence="4">
    <location>
        <begin position="18"/>
        <end position="369"/>
    </location>
</feature>
<evidence type="ECO:0000256" key="1">
    <source>
        <dbReference type="ARBA" id="ARBA00001709"/>
    </source>
</evidence>
<evidence type="ECO:0000259" key="4">
    <source>
        <dbReference type="Pfam" id="PF16113"/>
    </source>
</evidence>
<evidence type="ECO:0000313" key="6">
    <source>
        <dbReference type="Proteomes" id="UP001500133"/>
    </source>
</evidence>
<dbReference type="CDD" id="cd06558">
    <property type="entry name" value="crotonase-like"/>
    <property type="match status" value="1"/>
</dbReference>
<dbReference type="SUPFAM" id="SSF52096">
    <property type="entry name" value="ClpP/crotonase"/>
    <property type="match status" value="1"/>
</dbReference>
<name>A0ABP7L568_9GAMM</name>
<protein>
    <recommendedName>
        <fullName evidence="2">3-hydroxyisobutyryl-CoA hydrolase</fullName>
        <ecNumber evidence="2">3.1.2.4</ecNumber>
    </recommendedName>
</protein>
<evidence type="ECO:0000256" key="3">
    <source>
        <dbReference type="ARBA" id="ARBA00022801"/>
    </source>
</evidence>
<keyword evidence="6" id="KW-1185">Reference proteome</keyword>